<dbReference type="GO" id="GO:0033926">
    <property type="term" value="F:endo-alpha-N-acetylgalactosaminidase activity"/>
    <property type="evidence" value="ECO:0007669"/>
    <property type="project" value="InterPro"/>
</dbReference>
<reference evidence="2" key="1">
    <citation type="submission" date="2020-10" db="EMBL/GenBank/DDBJ databases">
        <authorList>
            <person name="Gilroy R."/>
        </authorList>
    </citation>
    <scope>NUCLEOTIDE SEQUENCE</scope>
    <source>
        <strain evidence="2">CHK176-6737</strain>
    </source>
</reference>
<evidence type="ECO:0000313" key="3">
    <source>
        <dbReference type="Proteomes" id="UP000824125"/>
    </source>
</evidence>
<accession>A0A9D1MVD5</accession>
<dbReference type="Gene3D" id="2.60.40.1180">
    <property type="entry name" value="Golgi alpha-mannosidase II"/>
    <property type="match status" value="1"/>
</dbReference>
<reference evidence="2" key="2">
    <citation type="journal article" date="2021" name="PeerJ">
        <title>Extensive microbial diversity within the chicken gut microbiome revealed by metagenomics and culture.</title>
        <authorList>
            <person name="Gilroy R."/>
            <person name="Ravi A."/>
            <person name="Getino M."/>
            <person name="Pursley I."/>
            <person name="Horton D.L."/>
            <person name="Alikhan N.F."/>
            <person name="Baker D."/>
            <person name="Gharbi K."/>
            <person name="Hall N."/>
            <person name="Watson M."/>
            <person name="Adriaenssens E.M."/>
            <person name="Foster-Nyarko E."/>
            <person name="Jarju S."/>
            <person name="Secka A."/>
            <person name="Antonio M."/>
            <person name="Oren A."/>
            <person name="Chaudhuri R.R."/>
            <person name="La Ragione R."/>
            <person name="Hildebrand F."/>
            <person name="Pallen M.J."/>
        </authorList>
    </citation>
    <scope>NUCLEOTIDE SEQUENCE</scope>
    <source>
        <strain evidence="2">CHK176-6737</strain>
    </source>
</reference>
<name>A0A9D1MVD5_9FIRM</name>
<dbReference type="AlphaFoldDB" id="A0A9D1MVD5"/>
<evidence type="ECO:0000259" key="1">
    <source>
        <dbReference type="Pfam" id="PF12905"/>
    </source>
</evidence>
<feature type="domain" description="Endo-alpha-N-acetylgalactosaminidase" evidence="1">
    <location>
        <begin position="37"/>
        <end position="231"/>
    </location>
</feature>
<dbReference type="Gene3D" id="3.20.20.80">
    <property type="entry name" value="Glycosidases"/>
    <property type="match status" value="1"/>
</dbReference>
<dbReference type="InterPro" id="IPR013780">
    <property type="entry name" value="Glyco_hydro_b"/>
</dbReference>
<protein>
    <recommendedName>
        <fullName evidence="1">Endo-alpha-N-acetylgalactosaminidase domain-containing protein</fullName>
    </recommendedName>
</protein>
<organism evidence="2 3">
    <name type="scientific">Candidatus Scybalenecus merdavium</name>
    <dbReference type="NCBI Taxonomy" id="2840939"/>
    <lineage>
        <taxon>Bacteria</taxon>
        <taxon>Bacillati</taxon>
        <taxon>Bacillota</taxon>
        <taxon>Clostridia</taxon>
        <taxon>Eubacteriales</taxon>
        <taxon>Oscillospiraceae</taxon>
        <taxon>Oscillospiraceae incertae sedis</taxon>
        <taxon>Candidatus Scybalenecus</taxon>
    </lineage>
</organism>
<dbReference type="InterPro" id="IPR025706">
    <property type="entry name" value="Endoa_GalNAc"/>
</dbReference>
<proteinExistence type="predicted"/>
<dbReference type="EMBL" id="DVNM01000041">
    <property type="protein sequence ID" value="HIU69712.1"/>
    <property type="molecule type" value="Genomic_DNA"/>
</dbReference>
<gene>
    <name evidence="2" type="ORF">IAD23_07140</name>
</gene>
<comment type="caution">
    <text evidence="2">The sequence shown here is derived from an EMBL/GenBank/DDBJ whole genome shotgun (WGS) entry which is preliminary data.</text>
</comment>
<evidence type="ECO:0000313" key="2">
    <source>
        <dbReference type="EMBL" id="HIU69712.1"/>
    </source>
</evidence>
<dbReference type="Proteomes" id="UP000824125">
    <property type="component" value="Unassembled WGS sequence"/>
</dbReference>
<dbReference type="Pfam" id="PF12905">
    <property type="entry name" value="Glyco_hydro_101"/>
    <property type="match status" value="1"/>
</dbReference>
<sequence length="448" mass="51919">MTIQTNYRYDYSRCMVMKLSMAYPEPKIAGKSHVLMTFEEALSYIRQIDAITQGITKIYYLVGWQYLGHDDKYPDFFEVNEALKRPQDKTAAESFRWLCEEGKKYNSVISVHINFNDAYTNAPSFNDFVKAGALIRKRNGKPDPIEKYNGRACYKTCHKGYWESGLFKRQFDRFAETFPFIIEAGTIHVDNFQCYKNYAPDVTIRQMQEARSKMIAYVREKGVDITSEFTYKESDVLPNHPVFGLPRDHFKSSPMVTLGEIPMSWWCHRMTRQELVEVPPQVYCGGMFREKHFAKYLYGNMQAEDIVKKDNPNWAQDFVHQFATVQVPFHFLCTHKRLAITGHGRRERCVYSDGIVSYKDKQKITQNGAVLKEKDNVFLPLIQKENTWIAYSKDGGRFTWKVPSDAVSSAEISQITTNGNVYLKELPLHGREITLELTPGQALLVCFS</sequence>